<sequence>MGGQHQGAVTPRLQRLLESRKDQRDLENECRKLLVAAPTPLPLGHRIGEGEVFSALSQAKLLVAELEPAKEGSLKISWQG</sequence>
<evidence type="ECO:0000313" key="3">
    <source>
        <dbReference type="Proteomes" id="UP000735302"/>
    </source>
</evidence>
<organism evidence="2 3">
    <name type="scientific">Plakobranchus ocellatus</name>
    <dbReference type="NCBI Taxonomy" id="259542"/>
    <lineage>
        <taxon>Eukaryota</taxon>
        <taxon>Metazoa</taxon>
        <taxon>Spiralia</taxon>
        <taxon>Lophotrochozoa</taxon>
        <taxon>Mollusca</taxon>
        <taxon>Gastropoda</taxon>
        <taxon>Heterobranchia</taxon>
        <taxon>Euthyneura</taxon>
        <taxon>Panpulmonata</taxon>
        <taxon>Sacoglossa</taxon>
        <taxon>Placobranchoidea</taxon>
        <taxon>Plakobranchidae</taxon>
        <taxon>Plakobranchus</taxon>
    </lineage>
</organism>
<proteinExistence type="predicted"/>
<gene>
    <name evidence="2" type="ORF">PoB_001005600</name>
</gene>
<name>A0AAV3YJX0_9GAST</name>
<reference evidence="2 3" key="1">
    <citation type="journal article" date="2021" name="Elife">
        <title>Chloroplast acquisition without the gene transfer in kleptoplastic sea slugs, Plakobranchus ocellatus.</title>
        <authorList>
            <person name="Maeda T."/>
            <person name="Takahashi S."/>
            <person name="Yoshida T."/>
            <person name="Shimamura S."/>
            <person name="Takaki Y."/>
            <person name="Nagai Y."/>
            <person name="Toyoda A."/>
            <person name="Suzuki Y."/>
            <person name="Arimoto A."/>
            <person name="Ishii H."/>
            <person name="Satoh N."/>
            <person name="Nishiyama T."/>
            <person name="Hasebe M."/>
            <person name="Maruyama T."/>
            <person name="Minagawa J."/>
            <person name="Obokata J."/>
            <person name="Shigenobu S."/>
        </authorList>
    </citation>
    <scope>NUCLEOTIDE SEQUENCE [LARGE SCALE GENOMIC DNA]</scope>
</reference>
<evidence type="ECO:0000256" key="1">
    <source>
        <dbReference type="SAM" id="MobiDB-lite"/>
    </source>
</evidence>
<keyword evidence="3" id="KW-1185">Reference proteome</keyword>
<protein>
    <submittedName>
        <fullName evidence="2">Uncharacterized protein</fullName>
    </submittedName>
</protein>
<dbReference type="EMBL" id="BLXT01001203">
    <property type="protein sequence ID" value="GFN83550.1"/>
    <property type="molecule type" value="Genomic_DNA"/>
</dbReference>
<evidence type="ECO:0000313" key="2">
    <source>
        <dbReference type="EMBL" id="GFN83550.1"/>
    </source>
</evidence>
<dbReference type="AlphaFoldDB" id="A0AAV3YJX0"/>
<dbReference type="Proteomes" id="UP000735302">
    <property type="component" value="Unassembled WGS sequence"/>
</dbReference>
<accession>A0AAV3YJX0</accession>
<comment type="caution">
    <text evidence="2">The sequence shown here is derived from an EMBL/GenBank/DDBJ whole genome shotgun (WGS) entry which is preliminary data.</text>
</comment>
<feature type="region of interest" description="Disordered" evidence="1">
    <location>
        <begin position="1"/>
        <end position="21"/>
    </location>
</feature>